<evidence type="ECO:0000313" key="6">
    <source>
        <dbReference type="EMBL" id="ABK53137.1"/>
    </source>
</evidence>
<evidence type="ECO:0000313" key="7">
    <source>
        <dbReference type="Proteomes" id="UP000008221"/>
    </source>
</evidence>
<dbReference type="InParanoid" id="A0LUM7"/>
<dbReference type="OrthoDB" id="329282at2"/>
<evidence type="ECO:0000256" key="2">
    <source>
        <dbReference type="ARBA" id="ARBA00022692"/>
    </source>
</evidence>
<comment type="subcellular location">
    <subcellularLocation>
        <location evidence="1">Membrane</location>
        <topology evidence="1">Multi-pass membrane protein</topology>
    </subcellularLocation>
</comment>
<evidence type="ECO:0000256" key="5">
    <source>
        <dbReference type="SAM" id="Phobius"/>
    </source>
</evidence>
<accession>A0LUM7</accession>
<dbReference type="GO" id="GO:0016020">
    <property type="term" value="C:membrane"/>
    <property type="evidence" value="ECO:0007669"/>
    <property type="project" value="UniProtKB-SubCell"/>
</dbReference>
<gene>
    <name evidence="6" type="ordered locus">Acel_1365</name>
</gene>
<dbReference type="eggNOG" id="COG2259">
    <property type="taxonomic scope" value="Bacteria"/>
</dbReference>
<evidence type="ECO:0000256" key="1">
    <source>
        <dbReference type="ARBA" id="ARBA00004141"/>
    </source>
</evidence>
<evidence type="ECO:0000256" key="3">
    <source>
        <dbReference type="ARBA" id="ARBA00022989"/>
    </source>
</evidence>
<evidence type="ECO:0000256" key="4">
    <source>
        <dbReference type="ARBA" id="ARBA00023136"/>
    </source>
</evidence>
<feature type="transmembrane region" description="Helical" evidence="5">
    <location>
        <begin position="109"/>
        <end position="131"/>
    </location>
</feature>
<keyword evidence="2 5" id="KW-0812">Transmembrane</keyword>
<keyword evidence="7" id="KW-1185">Reference proteome</keyword>
<dbReference type="HOGENOM" id="CLU_058421_8_2_11"/>
<dbReference type="Proteomes" id="UP000008221">
    <property type="component" value="Chromosome"/>
</dbReference>
<sequence>MDGVVLAGRILFAILFVMSGLNHLTRLSMMSGYAKSRGLPAPKLAVAGSGIVILAGGLMVALGIYADLGSLLLAAFLVSAAFLMHAFWREKDPQARAMEQVQFSKDVALLGASLALFAFFSHAGSSLGLTITGPLFHIN</sequence>
<proteinExistence type="predicted"/>
<dbReference type="AlphaFoldDB" id="A0LUM7"/>
<dbReference type="RefSeq" id="WP_011720200.1">
    <property type="nucleotide sequence ID" value="NC_008578.1"/>
</dbReference>
<feature type="transmembrane region" description="Helical" evidence="5">
    <location>
        <begin position="71"/>
        <end position="88"/>
    </location>
</feature>
<feature type="transmembrane region" description="Helical" evidence="5">
    <location>
        <begin position="6"/>
        <end position="24"/>
    </location>
</feature>
<dbReference type="KEGG" id="ace:Acel_1365"/>
<feature type="transmembrane region" description="Helical" evidence="5">
    <location>
        <begin position="44"/>
        <end position="65"/>
    </location>
</feature>
<keyword evidence="3 5" id="KW-1133">Transmembrane helix</keyword>
<dbReference type="InterPro" id="IPR032808">
    <property type="entry name" value="DoxX"/>
</dbReference>
<protein>
    <submittedName>
        <fullName evidence="6">DoxX family protein</fullName>
    </submittedName>
</protein>
<dbReference type="Pfam" id="PF07681">
    <property type="entry name" value="DoxX"/>
    <property type="match status" value="1"/>
</dbReference>
<name>A0LUM7_ACIC1</name>
<keyword evidence="4 5" id="KW-0472">Membrane</keyword>
<organism evidence="6 7">
    <name type="scientific">Acidothermus cellulolyticus (strain ATCC 43068 / DSM 8971 / 11B)</name>
    <dbReference type="NCBI Taxonomy" id="351607"/>
    <lineage>
        <taxon>Bacteria</taxon>
        <taxon>Bacillati</taxon>
        <taxon>Actinomycetota</taxon>
        <taxon>Actinomycetes</taxon>
        <taxon>Acidothermales</taxon>
        <taxon>Acidothermaceae</taxon>
        <taxon>Acidothermus</taxon>
    </lineage>
</organism>
<dbReference type="EMBL" id="CP000481">
    <property type="protein sequence ID" value="ABK53137.1"/>
    <property type="molecule type" value="Genomic_DNA"/>
</dbReference>
<reference evidence="6 7" key="1">
    <citation type="journal article" date="2009" name="Genome Res.">
        <title>Complete genome of the cellulolytic thermophile Acidothermus cellulolyticus 11B provides insights into its ecophysiological and evolutionary adaptations.</title>
        <authorList>
            <person name="Barabote R.D."/>
            <person name="Xie G."/>
            <person name="Leu D.H."/>
            <person name="Normand P."/>
            <person name="Necsulea A."/>
            <person name="Daubin V."/>
            <person name="Medigue C."/>
            <person name="Adney W.S."/>
            <person name="Xu X.C."/>
            <person name="Lapidus A."/>
            <person name="Parales R.E."/>
            <person name="Detter C."/>
            <person name="Pujic P."/>
            <person name="Bruce D."/>
            <person name="Lavire C."/>
            <person name="Challacombe J.F."/>
            <person name="Brettin T.S."/>
            <person name="Berry A.M."/>
        </authorList>
    </citation>
    <scope>NUCLEOTIDE SEQUENCE [LARGE SCALE GENOMIC DNA]</scope>
    <source>
        <strain evidence="7">ATCC 43068 / DSM 8971 / 11B</strain>
    </source>
</reference>